<accession>A0ABV5HMW2</accession>
<keyword evidence="4" id="KW-1185">Reference proteome</keyword>
<gene>
    <name evidence="3" type="ORF">ACFFUV_09880</name>
</gene>
<dbReference type="InterPro" id="IPR006869">
    <property type="entry name" value="DUF547"/>
</dbReference>
<dbReference type="PANTHER" id="PTHR46361:SF3">
    <property type="entry name" value="ELECTRON CARRIER_ PROTEIN DISULFIDE OXIDOREDUCTASE"/>
    <property type="match status" value="1"/>
</dbReference>
<organism evidence="3 4">
    <name type="scientific">Vibrio olivae</name>
    <dbReference type="NCBI Taxonomy" id="1243002"/>
    <lineage>
        <taxon>Bacteria</taxon>
        <taxon>Pseudomonadati</taxon>
        <taxon>Pseudomonadota</taxon>
        <taxon>Gammaproteobacteria</taxon>
        <taxon>Vibrionales</taxon>
        <taxon>Vibrionaceae</taxon>
        <taxon>Vibrio</taxon>
    </lineage>
</organism>
<dbReference type="EMBL" id="JBHMEP010000001">
    <property type="protein sequence ID" value="MFB9135272.1"/>
    <property type="molecule type" value="Genomic_DNA"/>
</dbReference>
<proteinExistence type="predicted"/>
<dbReference type="Pfam" id="PF04784">
    <property type="entry name" value="DUF547"/>
    <property type="match status" value="1"/>
</dbReference>
<evidence type="ECO:0000259" key="2">
    <source>
        <dbReference type="Pfam" id="PF04784"/>
    </source>
</evidence>
<keyword evidence="1" id="KW-0732">Signal</keyword>
<sequence length="261" mass="30012">MQRSLILSFSLLTFSALGAPKPDLWPYWQQSSPDNSQVISHQLWQQVITGNLMVSGSDTLFDYQHISAQDQQRLHRYIQQQLSLDPLSYNSNEQLAYWINLYNALTVNLVIDNYPVESITDIGGWFRFGPWDQEIAIINGKHLTLNDIEHRILRPIWKDARIHYAVNCASLGCPNLQSDVYTGAKVKAQLEGAAKAFIQSQKGVKLEGETLILSSIYDWYREDFGSKQQLLKHLSLYRPALKNFQGEIDYQYNWDLNKAAD</sequence>
<feature type="chain" id="PRO_5045257778" evidence="1">
    <location>
        <begin position="19"/>
        <end position="261"/>
    </location>
</feature>
<evidence type="ECO:0000256" key="1">
    <source>
        <dbReference type="SAM" id="SignalP"/>
    </source>
</evidence>
<dbReference type="Proteomes" id="UP001589645">
    <property type="component" value="Unassembled WGS sequence"/>
</dbReference>
<feature type="domain" description="DUF547" evidence="2">
    <location>
        <begin position="88"/>
        <end position="198"/>
    </location>
</feature>
<name>A0ABV5HMW2_9VIBR</name>
<comment type="caution">
    <text evidence="3">The sequence shown here is derived from an EMBL/GenBank/DDBJ whole genome shotgun (WGS) entry which is preliminary data.</text>
</comment>
<dbReference type="RefSeq" id="WP_390191769.1">
    <property type="nucleotide sequence ID" value="NZ_JBHMEP010000001.1"/>
</dbReference>
<feature type="signal peptide" evidence="1">
    <location>
        <begin position="1"/>
        <end position="18"/>
    </location>
</feature>
<evidence type="ECO:0000313" key="4">
    <source>
        <dbReference type="Proteomes" id="UP001589645"/>
    </source>
</evidence>
<protein>
    <submittedName>
        <fullName evidence="3">DUF547 domain-containing protein</fullName>
    </submittedName>
</protein>
<dbReference type="PANTHER" id="PTHR46361">
    <property type="entry name" value="ELECTRON CARRIER/ PROTEIN DISULFIDE OXIDOREDUCTASE"/>
    <property type="match status" value="1"/>
</dbReference>
<evidence type="ECO:0000313" key="3">
    <source>
        <dbReference type="EMBL" id="MFB9135272.1"/>
    </source>
</evidence>
<reference evidence="3 4" key="1">
    <citation type="submission" date="2024-09" db="EMBL/GenBank/DDBJ databases">
        <authorList>
            <person name="Sun Q."/>
            <person name="Mori K."/>
        </authorList>
    </citation>
    <scope>NUCLEOTIDE SEQUENCE [LARGE SCALE GENOMIC DNA]</scope>
    <source>
        <strain evidence="3 4">CECT 8064</strain>
    </source>
</reference>